<accession>A0A075AEG3</accession>
<sequence length="467" mass="53596">MIISCPVLSHIFMMSSASLSIFPLTYLGNSVLQEASGDELETIYELLLSYYLDFLCKVSSRSKHLRSYADAMSRAYSTVVMTVGNGQFSLRFIGTEKCGDQTFRKHLEKNFNPEQLVYFNCYYFEVVTPMGGNKNKCFAYFRRAVDTRRCVPEDALFELDDRLSGWLLMNRHIPRPPLIYCIVSTKKPGSGLVCYAFLADNVQEGLRTLRCLSELRQFAAQNVTKFDGAQEVPHNYVQNFSGRSSRERVEYSRRASRLHPKAPHPKRSRSNDPHMNRWSRQTCTECCSEASKYFSDVMRMPPNLCRSHANLIHQSEEAPSCVLCERAYCSLCGEIVDSDSSSSESQTKRNRKIQRRLGREALDYYRRRRQQMSLDRDHPRRIHQCISDGVEYRLEKMGIRDPSTQKHAYRLSKTLGSSLPEVSQPVFSDRINPKNSLTSALHRPRPSGSASSRRQQTFLDSSLAMLP</sequence>
<dbReference type="KEGG" id="ovi:T265_06117"/>
<dbReference type="CTD" id="20320299"/>
<keyword evidence="2" id="KW-0732">Signal</keyword>
<dbReference type="RefSeq" id="XP_009169567.1">
    <property type="nucleotide sequence ID" value="XM_009171303.1"/>
</dbReference>
<feature type="chain" id="PRO_5001705663" evidence="2">
    <location>
        <begin position="18"/>
        <end position="467"/>
    </location>
</feature>
<dbReference type="EMBL" id="KL596741">
    <property type="protein sequence ID" value="KER26684.1"/>
    <property type="molecule type" value="Genomic_DNA"/>
</dbReference>
<evidence type="ECO:0000313" key="4">
    <source>
        <dbReference type="Proteomes" id="UP000054324"/>
    </source>
</evidence>
<organism evidence="3 4">
    <name type="scientific">Opisthorchis viverrini</name>
    <name type="common">Southeast Asian liver fluke</name>
    <dbReference type="NCBI Taxonomy" id="6198"/>
    <lineage>
        <taxon>Eukaryota</taxon>
        <taxon>Metazoa</taxon>
        <taxon>Spiralia</taxon>
        <taxon>Lophotrochozoa</taxon>
        <taxon>Platyhelminthes</taxon>
        <taxon>Trematoda</taxon>
        <taxon>Digenea</taxon>
        <taxon>Opisthorchiida</taxon>
        <taxon>Opisthorchiata</taxon>
        <taxon>Opisthorchiidae</taxon>
        <taxon>Opisthorchis</taxon>
    </lineage>
</organism>
<dbReference type="Proteomes" id="UP000054324">
    <property type="component" value="Unassembled WGS sequence"/>
</dbReference>
<dbReference type="GeneID" id="20320299"/>
<dbReference type="OrthoDB" id="6237715at2759"/>
<keyword evidence="4" id="KW-1185">Reference proteome</keyword>
<evidence type="ECO:0000256" key="1">
    <source>
        <dbReference type="SAM" id="MobiDB-lite"/>
    </source>
</evidence>
<proteinExistence type="predicted"/>
<feature type="signal peptide" evidence="2">
    <location>
        <begin position="1"/>
        <end position="17"/>
    </location>
</feature>
<feature type="region of interest" description="Disordered" evidence="1">
    <location>
        <begin position="419"/>
        <end position="467"/>
    </location>
</feature>
<feature type="region of interest" description="Disordered" evidence="1">
    <location>
        <begin position="243"/>
        <end position="276"/>
    </location>
</feature>
<protein>
    <submittedName>
        <fullName evidence="3">Uncharacterized protein</fullName>
    </submittedName>
</protein>
<name>A0A075AEG3_OPIVI</name>
<gene>
    <name evidence="3" type="ORF">T265_06117</name>
</gene>
<reference evidence="3 4" key="1">
    <citation type="submission" date="2013-11" db="EMBL/GenBank/DDBJ databases">
        <title>Opisthorchis viverrini - life in the bile duct.</title>
        <authorList>
            <person name="Young N.D."/>
            <person name="Nagarajan N."/>
            <person name="Lin S.J."/>
            <person name="Korhonen P.K."/>
            <person name="Jex A.R."/>
            <person name="Hall R.S."/>
            <person name="Safavi-Hemami H."/>
            <person name="Kaewkong W."/>
            <person name="Bertrand D."/>
            <person name="Gao S."/>
            <person name="Seet Q."/>
            <person name="Wongkham S."/>
            <person name="Teh B.T."/>
            <person name="Wongkham C."/>
            <person name="Intapan P.M."/>
            <person name="Maleewong W."/>
            <person name="Yang X."/>
            <person name="Hu M."/>
            <person name="Wang Z."/>
            <person name="Hofmann A."/>
            <person name="Sternberg P.W."/>
            <person name="Tan P."/>
            <person name="Wang J."/>
            <person name="Gasser R.B."/>
        </authorList>
    </citation>
    <scope>NUCLEOTIDE SEQUENCE [LARGE SCALE GENOMIC DNA]</scope>
</reference>
<feature type="compositionally biased region" description="Basic and acidic residues" evidence="1">
    <location>
        <begin position="244"/>
        <end position="253"/>
    </location>
</feature>
<dbReference type="AlphaFoldDB" id="A0A075AEG3"/>
<evidence type="ECO:0000256" key="2">
    <source>
        <dbReference type="SAM" id="SignalP"/>
    </source>
</evidence>
<feature type="compositionally biased region" description="Basic residues" evidence="1">
    <location>
        <begin position="254"/>
        <end position="268"/>
    </location>
</feature>
<evidence type="ECO:0000313" key="3">
    <source>
        <dbReference type="EMBL" id="KER26684.1"/>
    </source>
</evidence>